<organism evidence="2 3">
    <name type="scientific">Gigaspora margarita</name>
    <dbReference type="NCBI Taxonomy" id="4874"/>
    <lineage>
        <taxon>Eukaryota</taxon>
        <taxon>Fungi</taxon>
        <taxon>Fungi incertae sedis</taxon>
        <taxon>Mucoromycota</taxon>
        <taxon>Glomeromycotina</taxon>
        <taxon>Glomeromycetes</taxon>
        <taxon>Diversisporales</taxon>
        <taxon>Gigasporaceae</taxon>
        <taxon>Gigaspora</taxon>
    </lineage>
</organism>
<evidence type="ECO:0000313" key="3">
    <source>
        <dbReference type="Proteomes" id="UP000789901"/>
    </source>
</evidence>
<proteinExistence type="predicted"/>
<comment type="caution">
    <text evidence="2">The sequence shown here is derived from an EMBL/GenBank/DDBJ whole genome shotgun (WGS) entry which is preliminary data.</text>
</comment>
<keyword evidence="3" id="KW-1185">Reference proteome</keyword>
<reference evidence="2 3" key="1">
    <citation type="submission" date="2021-06" db="EMBL/GenBank/DDBJ databases">
        <authorList>
            <person name="Kallberg Y."/>
            <person name="Tangrot J."/>
            <person name="Rosling A."/>
        </authorList>
    </citation>
    <scope>NUCLEOTIDE SEQUENCE [LARGE SCALE GENOMIC DNA]</scope>
    <source>
        <strain evidence="2 3">120-4 pot B 10/14</strain>
    </source>
</reference>
<protein>
    <submittedName>
        <fullName evidence="2">31789_t:CDS:1</fullName>
    </submittedName>
</protein>
<feature type="coiled-coil region" evidence="1">
    <location>
        <begin position="14"/>
        <end position="41"/>
    </location>
</feature>
<accession>A0ABN7W0Q7</accession>
<sequence>MQIQRDESMHLFKIDLLKLELEQIIKEKNVLEVENTNLRQIIEENSRHDIEFKSRIEELEKETNSTNFQCTIPPIFAKFKSFEDKEIKFLEQVYKEQIRNEIKERNREKKLRFHDPLLSDKVIEGNSDIKCIIQEVILFIKKSLTLSSDKNASLQNESNIFEPYNKGKMKKAKQKRAYQNSIADICSKTSISDKTAKNQVYAMIRASLSNVLEMNLYKKTQKAGNVYKLFGKITNPITKEEIKGIDYKKTCYILTIDQELNHMIKILPKADSSISVDKKITKYNFKRIIRNQN</sequence>
<evidence type="ECO:0000256" key="1">
    <source>
        <dbReference type="SAM" id="Coils"/>
    </source>
</evidence>
<dbReference type="Proteomes" id="UP000789901">
    <property type="component" value="Unassembled WGS sequence"/>
</dbReference>
<dbReference type="EMBL" id="CAJVQB010027646">
    <property type="protein sequence ID" value="CAG8810904.1"/>
    <property type="molecule type" value="Genomic_DNA"/>
</dbReference>
<evidence type="ECO:0000313" key="2">
    <source>
        <dbReference type="EMBL" id="CAG8810904.1"/>
    </source>
</evidence>
<gene>
    <name evidence="2" type="ORF">GMARGA_LOCUS25209</name>
</gene>
<keyword evidence="1" id="KW-0175">Coiled coil</keyword>
<feature type="non-terminal residue" evidence="2">
    <location>
        <position position="293"/>
    </location>
</feature>
<name>A0ABN7W0Q7_GIGMA</name>
<feature type="non-terminal residue" evidence="2">
    <location>
        <position position="1"/>
    </location>
</feature>